<keyword evidence="3" id="KW-1185">Reference proteome</keyword>
<reference evidence="2" key="1">
    <citation type="journal article" date="2018" name="Genome Biol. Evol.">
        <title>Genomics and development of Lentinus tigrinus, a white-rot wood-decaying mushroom with dimorphic fruiting bodies.</title>
        <authorList>
            <person name="Wu B."/>
            <person name="Xu Z."/>
            <person name="Knudson A."/>
            <person name="Carlson A."/>
            <person name="Chen N."/>
            <person name="Kovaka S."/>
            <person name="LaButti K."/>
            <person name="Lipzen A."/>
            <person name="Pennachio C."/>
            <person name="Riley R."/>
            <person name="Schakwitz W."/>
            <person name="Umezawa K."/>
            <person name="Ohm R.A."/>
            <person name="Grigoriev I.V."/>
            <person name="Nagy L.G."/>
            <person name="Gibbons J."/>
            <person name="Hibbett D."/>
        </authorList>
    </citation>
    <scope>NUCLEOTIDE SEQUENCE [LARGE SCALE GENOMIC DNA]</scope>
    <source>
        <strain evidence="2">ALCF2SS1-6</strain>
    </source>
</reference>
<dbReference type="EMBL" id="ML122273">
    <property type="protein sequence ID" value="RPD58835.1"/>
    <property type="molecule type" value="Genomic_DNA"/>
</dbReference>
<feature type="transmembrane region" description="Helical" evidence="1">
    <location>
        <begin position="81"/>
        <end position="104"/>
    </location>
</feature>
<gene>
    <name evidence="2" type="ORF">L227DRAFT_178050</name>
</gene>
<keyword evidence="1" id="KW-0812">Transmembrane</keyword>
<keyword evidence="1" id="KW-1133">Transmembrane helix</keyword>
<evidence type="ECO:0000313" key="2">
    <source>
        <dbReference type="EMBL" id="RPD58835.1"/>
    </source>
</evidence>
<proteinExistence type="predicted"/>
<dbReference type="Proteomes" id="UP000313359">
    <property type="component" value="Unassembled WGS sequence"/>
</dbReference>
<evidence type="ECO:0000313" key="3">
    <source>
        <dbReference type="Proteomes" id="UP000313359"/>
    </source>
</evidence>
<accession>A0A5C2S525</accession>
<name>A0A5C2S525_9APHY</name>
<evidence type="ECO:0000256" key="1">
    <source>
        <dbReference type="SAM" id="Phobius"/>
    </source>
</evidence>
<keyword evidence="1" id="KW-0472">Membrane</keyword>
<sequence>MALCPMITERSSTARAWTLDSWCSPASSGRRAVPGTGIRLQAVGYRLMKMMTTRRHLTQGRRDNHDQGTACCLPVCTVHRLHIRLFLIISISVSVIIITTLSLFNMRLWPSYLHTTSASASAGAGGINPGRFALGTARAQGAAQFASQQCMVCRRSTFDT</sequence>
<organism evidence="2 3">
    <name type="scientific">Lentinus tigrinus ALCF2SS1-6</name>
    <dbReference type="NCBI Taxonomy" id="1328759"/>
    <lineage>
        <taxon>Eukaryota</taxon>
        <taxon>Fungi</taxon>
        <taxon>Dikarya</taxon>
        <taxon>Basidiomycota</taxon>
        <taxon>Agaricomycotina</taxon>
        <taxon>Agaricomycetes</taxon>
        <taxon>Polyporales</taxon>
        <taxon>Polyporaceae</taxon>
        <taxon>Lentinus</taxon>
    </lineage>
</organism>
<protein>
    <submittedName>
        <fullName evidence="2">Uncharacterized protein</fullName>
    </submittedName>
</protein>
<dbReference type="AlphaFoldDB" id="A0A5C2S525"/>